<comment type="catalytic activity">
    <reaction evidence="18">
        <text>N(6)-carboxybiotinyl-L-lysyl-[protein] + acetyl-CoA = N(6)-biotinyl-L-lysyl-[protein] + malonyl-CoA</text>
        <dbReference type="Rhea" id="RHEA:54728"/>
        <dbReference type="Rhea" id="RHEA-COMP:10505"/>
        <dbReference type="Rhea" id="RHEA-COMP:10506"/>
        <dbReference type="ChEBI" id="CHEBI:57288"/>
        <dbReference type="ChEBI" id="CHEBI:57384"/>
        <dbReference type="ChEBI" id="CHEBI:83144"/>
        <dbReference type="ChEBI" id="CHEBI:83145"/>
        <dbReference type="EC" id="2.1.3.15"/>
    </reaction>
</comment>
<evidence type="ECO:0000256" key="5">
    <source>
        <dbReference type="ARBA" id="ARBA00010284"/>
    </source>
</evidence>
<evidence type="ECO:0000259" key="20">
    <source>
        <dbReference type="PROSITE" id="PS50989"/>
    </source>
</evidence>
<comment type="subcellular location">
    <subcellularLocation>
        <location evidence="2">Cytoplasm</location>
    </subcellularLocation>
</comment>
<evidence type="ECO:0000259" key="19">
    <source>
        <dbReference type="PROSITE" id="PS50980"/>
    </source>
</evidence>
<dbReference type="GO" id="GO:0009317">
    <property type="term" value="C:acetyl-CoA carboxylase complex"/>
    <property type="evidence" value="ECO:0007669"/>
    <property type="project" value="InterPro"/>
</dbReference>
<comment type="similarity">
    <text evidence="4">In the C-terminal section; belongs to the AccA family.</text>
</comment>
<dbReference type="SUPFAM" id="SSF52096">
    <property type="entry name" value="ClpP/crotonase"/>
    <property type="match status" value="2"/>
</dbReference>
<dbReference type="PROSITE" id="PS50980">
    <property type="entry name" value="COA_CT_NTER"/>
    <property type="match status" value="1"/>
</dbReference>
<evidence type="ECO:0000256" key="10">
    <source>
        <dbReference type="ARBA" id="ARBA00022516"/>
    </source>
</evidence>
<gene>
    <name evidence="21" type="ORF">GGQ74_000826</name>
</gene>
<dbReference type="InterPro" id="IPR001095">
    <property type="entry name" value="Acetyl_CoA_COase_a_su"/>
</dbReference>
<evidence type="ECO:0000256" key="4">
    <source>
        <dbReference type="ARBA" id="ARBA00006276"/>
    </source>
</evidence>
<sequence>MDIEKRIQGLRDRLQYIQDIFGAKENANIQLLQSKLNDFLEREQTASQSEKSKQLSALEDLFEFLERKLERDLTPMDKVRIVRHPQRICLKDILENVYDNYTELGGQDEYNIDPSMIIARAYITRRVGGKVYNQPVMVIGQEKGHGQEFRNGGSVKPWGNAKALHYMKVAETENIPIHTYVFTPGAFPIEDNPGAAQQIARNLYEMAGLTVPVITCISEGGSGGAEAIALADHRMMFSHGYYSVISPEGAAAIEGRLRSGERATPELIESCARKLKMTAEDNRVMGYVDQILGEPALGARPNHYDFFKLLRQEVIRATDSVVLNVKGWRFFRAMTLSSRRARKKGKSAEDIYVRWSLSSRAKERLVWRRYQRFRRMSLKAYMDVTPFSERANNVLGELWWDIYSFFKYDFMRKHQKKISGVMEEIGGEIQVVKDKFSAPLEWMRKLAGAGSTEAVVTETEKSLTELSCWDEGSCELGNGSYYVSPQAREDRAVTCPNAATHGCVDLWAPDLFGDFAGVCSTCGHHFRMEYQWYLHNVFDQESIYEFSRNIESGNPLSFDGLDAKLEQAKAKTGKKCACTTFEARIHGVNCVVAMLMADFRGGSVGAAEGEKFIRAAERARKKHYPFIAYVHGTAGIRIQEGVNGVIQMPRCTMAVRRYIEAGGLYLVLYDTNSYAGPVASFLGCSPYQFAVRSANIGFAGRGVIKETTGLDIPPNYHDVHQALSRGHVQGIWDRREIRKNLHQALLTMGGRNLYYR</sequence>
<evidence type="ECO:0000256" key="9">
    <source>
        <dbReference type="ARBA" id="ARBA00022490"/>
    </source>
</evidence>
<keyword evidence="16" id="KW-0275">Fatty acid biosynthesis</keyword>
<comment type="similarity">
    <text evidence="5">In the N-terminal section; belongs to the AccD/PCCB family.</text>
</comment>
<name>A0A846QEK5_9BACT</name>
<proteinExistence type="inferred from homology"/>
<dbReference type="Proteomes" id="UP000580856">
    <property type="component" value="Unassembled WGS sequence"/>
</dbReference>
<comment type="subunit">
    <text evidence="6">Acetyl-CoA carboxylase is a heterotetramer composed of biotin carboxyl carrier protein (AccB), biotin carboxylase (AccC) and two subunits of ACCase subunit beta/alpha.</text>
</comment>
<evidence type="ECO:0000313" key="22">
    <source>
        <dbReference type="Proteomes" id="UP000580856"/>
    </source>
</evidence>
<dbReference type="Gene3D" id="3.90.226.10">
    <property type="entry name" value="2-enoyl-CoA Hydratase, Chain A, domain 1"/>
    <property type="match status" value="2"/>
</dbReference>
<dbReference type="InterPro" id="IPR011762">
    <property type="entry name" value="COA_CT_N"/>
</dbReference>
<evidence type="ECO:0000256" key="16">
    <source>
        <dbReference type="ARBA" id="ARBA00023160"/>
    </source>
</evidence>
<dbReference type="GO" id="GO:2001295">
    <property type="term" value="P:malonyl-CoA biosynthetic process"/>
    <property type="evidence" value="ECO:0007669"/>
    <property type="project" value="UniProtKB-UniPathway"/>
</dbReference>
<dbReference type="InterPro" id="IPR034733">
    <property type="entry name" value="AcCoA_carboxyl_beta"/>
</dbReference>
<evidence type="ECO:0000256" key="6">
    <source>
        <dbReference type="ARBA" id="ARBA00011664"/>
    </source>
</evidence>
<keyword evidence="9" id="KW-0963">Cytoplasm</keyword>
<keyword evidence="21" id="KW-0436">Ligase</keyword>
<keyword evidence="15" id="KW-0443">Lipid metabolism</keyword>
<dbReference type="Pfam" id="PF01039">
    <property type="entry name" value="Carboxyl_trans"/>
    <property type="match status" value="1"/>
</dbReference>
<comment type="caution">
    <text evidence="21">The sequence shown here is derived from an EMBL/GenBank/DDBJ whole genome shotgun (WGS) entry which is preliminary data.</text>
</comment>
<dbReference type="GO" id="GO:0005524">
    <property type="term" value="F:ATP binding"/>
    <property type="evidence" value="ECO:0007669"/>
    <property type="project" value="UniProtKB-KW"/>
</dbReference>
<dbReference type="UniPathway" id="UPA00655">
    <property type="reaction ID" value="UER00711"/>
</dbReference>
<evidence type="ECO:0000256" key="18">
    <source>
        <dbReference type="ARBA" id="ARBA00049152"/>
    </source>
</evidence>
<comment type="cofactor">
    <cofactor evidence="1">
        <name>Zn(2+)</name>
        <dbReference type="ChEBI" id="CHEBI:29105"/>
    </cofactor>
</comment>
<dbReference type="InterPro" id="IPR011763">
    <property type="entry name" value="COA_CT_C"/>
</dbReference>
<protein>
    <recommendedName>
        <fullName evidence="8">Acetyl-coenzyme A carboxylase carboxyl transferase subunits beta/alpha</fullName>
        <ecNumber evidence="7">2.1.3.15</ecNumber>
    </recommendedName>
</protein>
<dbReference type="EMBL" id="JAATJA010000001">
    <property type="protein sequence ID" value="NJB67186.1"/>
    <property type="molecule type" value="Genomic_DNA"/>
</dbReference>
<dbReference type="GO" id="GO:0003989">
    <property type="term" value="F:acetyl-CoA carboxylase activity"/>
    <property type="evidence" value="ECO:0007669"/>
    <property type="project" value="InterPro"/>
</dbReference>
<evidence type="ECO:0000256" key="14">
    <source>
        <dbReference type="ARBA" id="ARBA00022840"/>
    </source>
</evidence>
<dbReference type="RefSeq" id="WP_167940265.1">
    <property type="nucleotide sequence ID" value="NZ_JAATJA010000001.1"/>
</dbReference>
<dbReference type="PANTHER" id="PTHR42853:SF3">
    <property type="entry name" value="ACETYL-COENZYME A CARBOXYLASE CARBOXYL TRANSFERASE SUBUNIT ALPHA, CHLOROPLASTIC"/>
    <property type="match status" value="1"/>
</dbReference>
<evidence type="ECO:0000256" key="13">
    <source>
        <dbReference type="ARBA" id="ARBA00022832"/>
    </source>
</evidence>
<keyword evidence="14" id="KW-0067">ATP-binding</keyword>
<dbReference type="PANTHER" id="PTHR42853">
    <property type="entry name" value="ACETYL-COENZYME A CARBOXYLASE CARBOXYL TRANSFERASE SUBUNIT ALPHA"/>
    <property type="match status" value="1"/>
</dbReference>
<comment type="pathway">
    <text evidence="3">Lipid metabolism; malonyl-CoA biosynthesis; malonyl-CoA from acetyl-CoA: step 1/1.</text>
</comment>
<keyword evidence="12" id="KW-0547">Nucleotide-binding</keyword>
<keyword evidence="10" id="KW-0444">Lipid biosynthesis</keyword>
<evidence type="ECO:0000256" key="2">
    <source>
        <dbReference type="ARBA" id="ARBA00004496"/>
    </source>
</evidence>
<evidence type="ECO:0000256" key="17">
    <source>
        <dbReference type="ARBA" id="ARBA00025280"/>
    </source>
</evidence>
<evidence type="ECO:0000256" key="7">
    <source>
        <dbReference type="ARBA" id="ARBA00011883"/>
    </source>
</evidence>
<keyword evidence="11 21" id="KW-0808">Transferase</keyword>
<dbReference type="InterPro" id="IPR029045">
    <property type="entry name" value="ClpP/crotonase-like_dom_sf"/>
</dbReference>
<feature type="domain" description="CoA carboxyltransferase C-terminal" evidence="20">
    <location>
        <begin position="57"/>
        <end position="320"/>
    </location>
</feature>
<dbReference type="PRINTS" id="PR01070">
    <property type="entry name" value="ACCCTRFRASEB"/>
</dbReference>
<evidence type="ECO:0000256" key="15">
    <source>
        <dbReference type="ARBA" id="ARBA00023098"/>
    </source>
</evidence>
<evidence type="ECO:0000313" key="21">
    <source>
        <dbReference type="EMBL" id="NJB67186.1"/>
    </source>
</evidence>
<evidence type="ECO:0000256" key="1">
    <source>
        <dbReference type="ARBA" id="ARBA00001947"/>
    </source>
</evidence>
<dbReference type="AlphaFoldDB" id="A0A846QEK5"/>
<keyword evidence="22" id="KW-1185">Reference proteome</keyword>
<feature type="domain" description="CoA carboxyltransferase N-terminal" evidence="19">
    <location>
        <begin position="496"/>
        <end position="756"/>
    </location>
</feature>
<dbReference type="GO" id="GO:0016743">
    <property type="term" value="F:carboxyl- or carbamoyltransferase activity"/>
    <property type="evidence" value="ECO:0007669"/>
    <property type="project" value="InterPro"/>
</dbReference>
<reference evidence="21 22" key="1">
    <citation type="submission" date="2020-03" db="EMBL/GenBank/DDBJ databases">
        <title>Genomic Encyclopedia of Type Strains, Phase IV (KMG-IV): sequencing the most valuable type-strain genomes for metagenomic binning, comparative biology and taxonomic classification.</title>
        <authorList>
            <person name="Goeker M."/>
        </authorList>
    </citation>
    <scope>NUCLEOTIDE SEQUENCE [LARGE SCALE GENOMIC DNA]</scope>
    <source>
        <strain evidence="21 22">DSM 24233</strain>
    </source>
</reference>
<accession>A0A846QEK5</accession>
<dbReference type="PROSITE" id="PS50989">
    <property type="entry name" value="COA_CT_CTER"/>
    <property type="match status" value="1"/>
</dbReference>
<comment type="function">
    <text evidence="17">Component of the acetyl coenzyme A carboxylase (ACC) complex. Biotin carboxylase (BC) catalyzes the carboxylation of biotin on its carrier protein (BCCP) and then the CO(2) group is transferred by the transcarboxylase to acetyl-CoA to form malonyl-CoA.</text>
</comment>
<dbReference type="EC" id="2.1.3.15" evidence="7"/>
<organism evidence="21 22">
    <name type="scientific">Desulfobaculum xiamenense</name>
    <dbReference type="NCBI Taxonomy" id="995050"/>
    <lineage>
        <taxon>Bacteria</taxon>
        <taxon>Pseudomonadati</taxon>
        <taxon>Thermodesulfobacteriota</taxon>
        <taxon>Desulfovibrionia</taxon>
        <taxon>Desulfovibrionales</taxon>
        <taxon>Desulfovibrionaceae</taxon>
        <taxon>Desulfobaculum</taxon>
    </lineage>
</organism>
<evidence type="ECO:0000256" key="12">
    <source>
        <dbReference type="ARBA" id="ARBA00022741"/>
    </source>
</evidence>
<keyword evidence="13" id="KW-0276">Fatty acid metabolism</keyword>
<dbReference type="InterPro" id="IPR000438">
    <property type="entry name" value="Acetyl_CoA_COase_Trfase_b_su"/>
</dbReference>
<dbReference type="Pfam" id="PF03255">
    <property type="entry name" value="ACCA"/>
    <property type="match status" value="1"/>
</dbReference>
<evidence type="ECO:0000256" key="8">
    <source>
        <dbReference type="ARBA" id="ARBA00018312"/>
    </source>
</evidence>
<evidence type="ECO:0000256" key="3">
    <source>
        <dbReference type="ARBA" id="ARBA00004956"/>
    </source>
</evidence>
<evidence type="ECO:0000256" key="11">
    <source>
        <dbReference type="ARBA" id="ARBA00022679"/>
    </source>
</evidence>
<dbReference type="GO" id="GO:0006633">
    <property type="term" value="P:fatty acid biosynthetic process"/>
    <property type="evidence" value="ECO:0007669"/>
    <property type="project" value="UniProtKB-KW"/>
</dbReference>